<evidence type="ECO:0000313" key="1">
    <source>
        <dbReference type="EMBL" id="GES87504.1"/>
    </source>
</evidence>
<dbReference type="Proteomes" id="UP000615446">
    <property type="component" value="Unassembled WGS sequence"/>
</dbReference>
<proteinExistence type="predicted"/>
<name>A0A8H3LI75_9GLOM</name>
<evidence type="ECO:0000313" key="2">
    <source>
        <dbReference type="Proteomes" id="UP000615446"/>
    </source>
</evidence>
<dbReference type="AlphaFoldDB" id="A0A8H3LI75"/>
<dbReference type="EMBL" id="BLAL01000169">
    <property type="protein sequence ID" value="GES87504.1"/>
    <property type="molecule type" value="Genomic_DNA"/>
</dbReference>
<organism evidence="1 2">
    <name type="scientific">Rhizophagus clarus</name>
    <dbReference type="NCBI Taxonomy" id="94130"/>
    <lineage>
        <taxon>Eukaryota</taxon>
        <taxon>Fungi</taxon>
        <taxon>Fungi incertae sedis</taxon>
        <taxon>Mucoromycota</taxon>
        <taxon>Glomeromycotina</taxon>
        <taxon>Glomeromycetes</taxon>
        <taxon>Glomerales</taxon>
        <taxon>Glomeraceae</taxon>
        <taxon>Rhizophagus</taxon>
    </lineage>
</organism>
<comment type="caution">
    <text evidence="1">The sequence shown here is derived from an EMBL/GenBank/DDBJ whole genome shotgun (WGS) entry which is preliminary data.</text>
</comment>
<protein>
    <submittedName>
        <fullName evidence="1">Uncharacterized protein</fullName>
    </submittedName>
</protein>
<sequence length="115" mass="13358">MESLIIFLNGGNEMGLHKKCHIGLENLEFFVKKENRKRKRQVLVAERTPREGSGNELHEAIRGKAKDDKSEMDIEIKVLKKLGLWQLKPRFIGPISSELPKIKEDRKKKLRKLAK</sequence>
<accession>A0A8H3LI75</accession>
<gene>
    <name evidence="1" type="ORF">RCL2_001449500</name>
</gene>
<reference evidence="1" key="1">
    <citation type="submission" date="2019-10" db="EMBL/GenBank/DDBJ databases">
        <title>Conservation and host-specific expression of non-tandemly repeated heterogenous ribosome RNA gene in arbuscular mycorrhizal fungi.</title>
        <authorList>
            <person name="Maeda T."/>
            <person name="Kobayashi Y."/>
            <person name="Nakagawa T."/>
            <person name="Ezawa T."/>
            <person name="Yamaguchi K."/>
            <person name="Bino T."/>
            <person name="Nishimoto Y."/>
            <person name="Shigenobu S."/>
            <person name="Kawaguchi M."/>
        </authorList>
    </citation>
    <scope>NUCLEOTIDE SEQUENCE</scope>
    <source>
        <strain evidence="1">HR1</strain>
    </source>
</reference>